<feature type="region of interest" description="Disordered" evidence="1">
    <location>
        <begin position="71"/>
        <end position="100"/>
    </location>
</feature>
<protein>
    <recommendedName>
        <fullName evidence="2">Glutaredoxin domain-containing protein</fullName>
    </recommendedName>
</protein>
<feature type="compositionally biased region" description="Polar residues" evidence="1">
    <location>
        <begin position="90"/>
        <end position="100"/>
    </location>
</feature>
<evidence type="ECO:0000259" key="2">
    <source>
        <dbReference type="Pfam" id="PF00462"/>
    </source>
</evidence>
<dbReference type="Pfam" id="PF00462">
    <property type="entry name" value="Glutaredoxin"/>
    <property type="match status" value="1"/>
</dbReference>
<organism evidence="3 4">
    <name type="scientific">Fonsecaea nubica</name>
    <dbReference type="NCBI Taxonomy" id="856822"/>
    <lineage>
        <taxon>Eukaryota</taxon>
        <taxon>Fungi</taxon>
        <taxon>Dikarya</taxon>
        <taxon>Ascomycota</taxon>
        <taxon>Pezizomycotina</taxon>
        <taxon>Eurotiomycetes</taxon>
        <taxon>Chaetothyriomycetidae</taxon>
        <taxon>Chaetothyriales</taxon>
        <taxon>Herpotrichiellaceae</taxon>
        <taxon>Fonsecaea</taxon>
    </lineage>
</organism>
<dbReference type="PANTHER" id="PTHR45694">
    <property type="entry name" value="GLUTAREDOXIN 2"/>
    <property type="match status" value="1"/>
</dbReference>
<dbReference type="CDD" id="cd03419">
    <property type="entry name" value="GRX_GRXh_1_2_like"/>
    <property type="match status" value="1"/>
</dbReference>
<proteinExistence type="predicted"/>
<evidence type="ECO:0000313" key="4">
    <source>
        <dbReference type="Proteomes" id="UP000185904"/>
    </source>
</evidence>
<reference evidence="3 4" key="1">
    <citation type="submission" date="2016-03" db="EMBL/GenBank/DDBJ databases">
        <title>The draft genome sequence of Fonsecaea nubica causative agent of cutaneous subcutaneous infection in human host.</title>
        <authorList>
            <person name="Costa F."/>
            <person name="Sybren D.H."/>
            <person name="Raittz R.T."/>
            <person name="Weiss V.A."/>
            <person name="Leao A.C."/>
            <person name="Gomes R."/>
            <person name="De Souza E.M."/>
            <person name="Pedrosa F.O."/>
            <person name="Steffens M.B."/>
            <person name="Bombassaro A."/>
            <person name="Tadra-Sfeir M.Z."/>
            <person name="Moreno L.F."/>
            <person name="Najafzadeh M.J."/>
            <person name="Felipe M.S."/>
            <person name="Teixeira M."/>
            <person name="Sun J."/>
            <person name="Xi L."/>
            <person name="Castro M.A."/>
            <person name="Vicente V.A."/>
        </authorList>
    </citation>
    <scope>NUCLEOTIDE SEQUENCE [LARGE SCALE GENOMIC DNA]</scope>
    <source>
        <strain evidence="3 4">CBS 269.64</strain>
    </source>
</reference>
<dbReference type="PROSITE" id="PS51354">
    <property type="entry name" value="GLUTAREDOXIN_2"/>
    <property type="match status" value="1"/>
</dbReference>
<name>A0A178D7D3_9EURO</name>
<dbReference type="Gene3D" id="3.40.30.10">
    <property type="entry name" value="Glutaredoxin"/>
    <property type="match status" value="1"/>
</dbReference>
<accession>A0A178D7D3</accession>
<dbReference type="GeneID" id="34587215"/>
<dbReference type="Proteomes" id="UP000185904">
    <property type="component" value="Unassembled WGS sequence"/>
</dbReference>
<feature type="domain" description="Glutaredoxin" evidence="2">
    <location>
        <begin position="169"/>
        <end position="198"/>
    </location>
</feature>
<dbReference type="GO" id="GO:0000324">
    <property type="term" value="C:fungal-type vacuole"/>
    <property type="evidence" value="ECO:0007669"/>
    <property type="project" value="TreeGrafter"/>
</dbReference>
<comment type="caution">
    <text evidence="3">The sequence shown here is derived from an EMBL/GenBank/DDBJ whole genome shotgun (WGS) entry which is preliminary data.</text>
</comment>
<dbReference type="RefSeq" id="XP_022502037.1">
    <property type="nucleotide sequence ID" value="XM_022642094.1"/>
</dbReference>
<keyword evidence="4" id="KW-1185">Reference proteome</keyword>
<dbReference type="PANTHER" id="PTHR45694:SF5">
    <property type="entry name" value="GLUTAREDOXIN 2"/>
    <property type="match status" value="1"/>
</dbReference>
<dbReference type="GO" id="GO:0005796">
    <property type="term" value="C:Golgi lumen"/>
    <property type="evidence" value="ECO:0007669"/>
    <property type="project" value="TreeGrafter"/>
</dbReference>
<dbReference type="OrthoDB" id="423313at2759"/>
<dbReference type="EMBL" id="LVCJ01000018">
    <property type="protein sequence ID" value="OAL37025.1"/>
    <property type="molecule type" value="Genomic_DNA"/>
</dbReference>
<sequence length="290" mass="32272">MSAVRRSQAVGLTLGILLIYFLFFSGSGTTTDFRKTTEASLSRRRGVLRGALSDRELTAQTNRELQMILDKQKEQRQRDEDQRIFDASPVQGNHPYTSTISFDDEISIGGRRTMPKEKPKYPVDTTTAVAADGQGEEIAYNGNKVEKAKDDGETLARQELQSILKKSPIIIFSKSYCPYSKRAKALLLETYNITPAPYVVELDLITTPVPKAHDDEDDDAPAPTLGRKLQDLLATLTGRRTVPNIMINAQSLGGSDDIARMHMEGTLEEEIRKMGGKRIVSVEKKHKDGE</sequence>
<dbReference type="GO" id="GO:0015038">
    <property type="term" value="F:glutathione disulfide oxidoreductase activity"/>
    <property type="evidence" value="ECO:0007669"/>
    <property type="project" value="TreeGrafter"/>
</dbReference>
<evidence type="ECO:0000256" key="1">
    <source>
        <dbReference type="SAM" id="MobiDB-lite"/>
    </source>
</evidence>
<feature type="compositionally biased region" description="Basic and acidic residues" evidence="1">
    <location>
        <begin position="71"/>
        <end position="84"/>
    </location>
</feature>
<dbReference type="InterPro" id="IPR036249">
    <property type="entry name" value="Thioredoxin-like_sf"/>
</dbReference>
<dbReference type="InterPro" id="IPR002109">
    <property type="entry name" value="Glutaredoxin"/>
</dbReference>
<gene>
    <name evidence="3" type="ORF">AYO20_03794</name>
</gene>
<evidence type="ECO:0000313" key="3">
    <source>
        <dbReference type="EMBL" id="OAL37025.1"/>
    </source>
</evidence>
<dbReference type="GO" id="GO:0034599">
    <property type="term" value="P:cellular response to oxidative stress"/>
    <property type="evidence" value="ECO:0007669"/>
    <property type="project" value="TreeGrafter"/>
</dbReference>
<dbReference type="SUPFAM" id="SSF52833">
    <property type="entry name" value="Thioredoxin-like"/>
    <property type="match status" value="1"/>
</dbReference>
<dbReference type="AlphaFoldDB" id="A0A178D7D3"/>
<dbReference type="GO" id="GO:0005801">
    <property type="term" value="C:cis-Golgi network"/>
    <property type="evidence" value="ECO:0007669"/>
    <property type="project" value="TreeGrafter"/>
</dbReference>